<gene>
    <name evidence="2" type="ORF">QP939_09480</name>
</gene>
<evidence type="ECO:0000313" key="2">
    <source>
        <dbReference type="EMBL" id="WIV58830.1"/>
    </source>
</evidence>
<dbReference type="EMBL" id="CP127173">
    <property type="protein sequence ID" value="WIV58830.1"/>
    <property type="molecule type" value="Genomic_DNA"/>
</dbReference>
<keyword evidence="3" id="KW-1185">Reference proteome</keyword>
<dbReference type="GO" id="GO:0008168">
    <property type="term" value="F:methyltransferase activity"/>
    <property type="evidence" value="ECO:0007669"/>
    <property type="project" value="UniProtKB-KW"/>
</dbReference>
<dbReference type="Pfam" id="PF08241">
    <property type="entry name" value="Methyltransf_11"/>
    <property type="match status" value="1"/>
</dbReference>
<evidence type="ECO:0000313" key="3">
    <source>
        <dbReference type="Proteomes" id="UP001227101"/>
    </source>
</evidence>
<sequence>MPVSGTLERDPLARHQRSRVDAVGQVLRDCPGGALLDVGCGPGTMVRHLLEHRPGDFALTGCDRSAAMVDAARLRAGDASFFVGDIEELPFADATFDVALAMGVLDHVDVVPALREIVRVVRPGGRTVVTMRNPRWPARRAGDFSPRWLRHELWRAGLQPEVTAFYDAGPLGLRRAGYLVGARRL</sequence>
<evidence type="ECO:0000259" key="1">
    <source>
        <dbReference type="Pfam" id="PF08241"/>
    </source>
</evidence>
<organism evidence="2 3">
    <name type="scientific">Amycolatopsis nalaikhensis</name>
    <dbReference type="NCBI Taxonomy" id="715472"/>
    <lineage>
        <taxon>Bacteria</taxon>
        <taxon>Bacillati</taxon>
        <taxon>Actinomycetota</taxon>
        <taxon>Actinomycetes</taxon>
        <taxon>Pseudonocardiales</taxon>
        <taxon>Pseudonocardiaceae</taxon>
        <taxon>Amycolatopsis</taxon>
    </lineage>
</organism>
<dbReference type="PANTHER" id="PTHR43464">
    <property type="entry name" value="METHYLTRANSFERASE"/>
    <property type="match status" value="1"/>
</dbReference>
<proteinExistence type="predicted"/>
<dbReference type="PANTHER" id="PTHR43464:SF94">
    <property type="entry name" value="MALONYL-[ACYL-CARRIER PROTEIN] O-METHYLTRANSFERASE"/>
    <property type="match status" value="1"/>
</dbReference>
<dbReference type="EC" id="2.1.-.-" evidence="2"/>
<keyword evidence="2" id="KW-0808">Transferase</keyword>
<dbReference type="CDD" id="cd02440">
    <property type="entry name" value="AdoMet_MTases"/>
    <property type="match status" value="1"/>
</dbReference>
<feature type="domain" description="Methyltransferase type 11" evidence="1">
    <location>
        <begin position="36"/>
        <end position="128"/>
    </location>
</feature>
<dbReference type="Gene3D" id="3.40.50.150">
    <property type="entry name" value="Vaccinia Virus protein VP39"/>
    <property type="match status" value="1"/>
</dbReference>
<dbReference type="InterPro" id="IPR013216">
    <property type="entry name" value="Methyltransf_11"/>
</dbReference>
<dbReference type="RefSeq" id="WP_285456247.1">
    <property type="nucleotide sequence ID" value="NZ_CP127173.1"/>
</dbReference>
<dbReference type="GO" id="GO:0032259">
    <property type="term" value="P:methylation"/>
    <property type="evidence" value="ECO:0007669"/>
    <property type="project" value="UniProtKB-KW"/>
</dbReference>
<dbReference type="SUPFAM" id="SSF53335">
    <property type="entry name" value="S-adenosyl-L-methionine-dependent methyltransferases"/>
    <property type="match status" value="1"/>
</dbReference>
<protein>
    <submittedName>
        <fullName evidence="2">Class I SAM-dependent methyltransferase</fullName>
        <ecNumber evidence="2">2.1.-.-</ecNumber>
    </submittedName>
</protein>
<keyword evidence="2" id="KW-0489">Methyltransferase</keyword>
<dbReference type="InterPro" id="IPR029063">
    <property type="entry name" value="SAM-dependent_MTases_sf"/>
</dbReference>
<reference evidence="2 3" key="1">
    <citation type="submission" date="2023-06" db="EMBL/GenBank/DDBJ databases">
        <authorList>
            <person name="Oyuntsetseg B."/>
            <person name="Kim S.B."/>
        </authorList>
    </citation>
    <scope>NUCLEOTIDE SEQUENCE [LARGE SCALE GENOMIC DNA]</scope>
    <source>
        <strain evidence="2 3">2-2</strain>
    </source>
</reference>
<accession>A0ABY8XT20</accession>
<dbReference type="Proteomes" id="UP001227101">
    <property type="component" value="Chromosome"/>
</dbReference>
<name>A0ABY8XT20_9PSEU</name>